<dbReference type="GeneID" id="15806813"/>
<dbReference type="PANTHER" id="PTHR17039">
    <property type="entry name" value="U3 SMALL NUCLEOLAR RIBONUCLEOPROTEIN PROTEIN MPP10"/>
    <property type="match status" value="1"/>
</dbReference>
<evidence type="ECO:0000256" key="7">
    <source>
        <dbReference type="SAM" id="MobiDB-lite"/>
    </source>
</evidence>
<comment type="subcellular location">
    <subcellularLocation>
        <location evidence="1">Nucleus</location>
        <location evidence="1">Nucleolus</location>
    </subcellularLocation>
</comment>
<dbReference type="GO" id="GO:0032040">
    <property type="term" value="C:small-subunit processome"/>
    <property type="evidence" value="ECO:0007669"/>
    <property type="project" value="TreeGrafter"/>
</dbReference>
<feature type="compositionally biased region" description="Basic and acidic residues" evidence="7">
    <location>
        <begin position="562"/>
        <end position="576"/>
    </location>
</feature>
<proteinExistence type="inferred from homology"/>
<feature type="compositionally biased region" description="Basic and acidic residues" evidence="7">
    <location>
        <begin position="302"/>
        <end position="312"/>
    </location>
</feature>
<dbReference type="GO" id="GO:0006364">
    <property type="term" value="P:rRNA processing"/>
    <property type="evidence" value="ECO:0007669"/>
    <property type="project" value="UniProtKB-KW"/>
</dbReference>
<evidence type="ECO:0000256" key="4">
    <source>
        <dbReference type="ARBA" id="ARBA00023242"/>
    </source>
</evidence>
<keyword evidence="5" id="KW-0687">Ribonucleoprotein</keyword>
<feature type="region of interest" description="Disordered" evidence="7">
    <location>
        <begin position="238"/>
        <end position="260"/>
    </location>
</feature>
<dbReference type="Proteomes" id="UP000031512">
    <property type="component" value="Chromosome 1"/>
</dbReference>
<dbReference type="VEuPathDB" id="PiroplasmaDB:BEWA_033140"/>
<evidence type="ECO:0000256" key="6">
    <source>
        <dbReference type="ARBA" id="ARBA00029455"/>
    </source>
</evidence>
<feature type="region of interest" description="Disordered" evidence="7">
    <location>
        <begin position="562"/>
        <end position="610"/>
    </location>
</feature>
<keyword evidence="2" id="KW-0690">Ribosome biogenesis</keyword>
<keyword evidence="9" id="KW-1185">Reference proteome</keyword>
<comment type="similarity">
    <text evidence="6">Belongs to the MPP10 family.</text>
</comment>
<feature type="compositionally biased region" description="Low complexity" evidence="7">
    <location>
        <begin position="152"/>
        <end position="162"/>
    </location>
</feature>
<evidence type="ECO:0000256" key="2">
    <source>
        <dbReference type="ARBA" id="ARBA00022517"/>
    </source>
</evidence>
<feature type="compositionally biased region" description="Acidic residues" evidence="7">
    <location>
        <begin position="163"/>
        <end position="198"/>
    </location>
</feature>
<dbReference type="GO" id="GO:0034457">
    <property type="term" value="C:Mpp10 complex"/>
    <property type="evidence" value="ECO:0007669"/>
    <property type="project" value="InterPro"/>
</dbReference>
<reference evidence="8 9" key="1">
    <citation type="journal article" date="2012" name="BMC Genomics">
        <title>Comparative genomic analysis and phylogenetic position of Theileria equi.</title>
        <authorList>
            <person name="Kappmeyer L.S."/>
            <person name="Thiagarajan M."/>
            <person name="Herndon D.R."/>
            <person name="Ramsay J.D."/>
            <person name="Caler E."/>
            <person name="Djikeng A."/>
            <person name="Gillespie J.J."/>
            <person name="Lau A.O."/>
            <person name="Roalson E.H."/>
            <person name="Silva J.C."/>
            <person name="Silva M.G."/>
            <person name="Suarez C.E."/>
            <person name="Ueti M.W."/>
            <person name="Nene V.M."/>
            <person name="Mealey R.H."/>
            <person name="Knowles D.P."/>
            <person name="Brayton K.A."/>
        </authorList>
    </citation>
    <scope>NUCLEOTIDE SEQUENCE [LARGE SCALE GENOMIC DNA]</scope>
    <source>
        <strain evidence="8 9">WA</strain>
    </source>
</reference>
<organism evidence="8 9">
    <name type="scientific">Theileria equi strain WA</name>
    <dbReference type="NCBI Taxonomy" id="1537102"/>
    <lineage>
        <taxon>Eukaryota</taxon>
        <taxon>Sar</taxon>
        <taxon>Alveolata</taxon>
        <taxon>Apicomplexa</taxon>
        <taxon>Aconoidasida</taxon>
        <taxon>Piroplasmida</taxon>
        <taxon>Theileriidae</taxon>
        <taxon>Theileria</taxon>
    </lineage>
</organism>
<evidence type="ECO:0000313" key="9">
    <source>
        <dbReference type="Proteomes" id="UP000031512"/>
    </source>
</evidence>
<protein>
    <submittedName>
        <fullName evidence="8">Uncharacterized protein</fullName>
    </submittedName>
</protein>
<evidence type="ECO:0000313" key="8">
    <source>
        <dbReference type="EMBL" id="AFZ80461.1"/>
    </source>
</evidence>
<name>L0AZP0_THEEQ</name>
<evidence type="ECO:0000256" key="3">
    <source>
        <dbReference type="ARBA" id="ARBA00022552"/>
    </source>
</evidence>
<evidence type="ECO:0000256" key="5">
    <source>
        <dbReference type="ARBA" id="ARBA00023274"/>
    </source>
</evidence>
<dbReference type="eggNOG" id="KOG2600">
    <property type="taxonomic scope" value="Eukaryota"/>
</dbReference>
<keyword evidence="4" id="KW-0539">Nucleus</keyword>
<dbReference type="GO" id="GO:0005732">
    <property type="term" value="C:sno(s)RNA-containing ribonucleoprotein complex"/>
    <property type="evidence" value="ECO:0007669"/>
    <property type="project" value="InterPro"/>
</dbReference>
<dbReference type="PANTHER" id="PTHR17039:SF0">
    <property type="entry name" value="U3 SMALL NUCLEOLAR RIBONUCLEOPROTEIN PROTEIN MPP10"/>
    <property type="match status" value="1"/>
</dbReference>
<dbReference type="KEGG" id="beq:BEWA_033140"/>
<dbReference type="RefSeq" id="XP_004830127.1">
    <property type="nucleotide sequence ID" value="XM_004830070.1"/>
</dbReference>
<gene>
    <name evidence="8" type="ORF">BEWA_033140</name>
</gene>
<evidence type="ECO:0000256" key="1">
    <source>
        <dbReference type="ARBA" id="ARBA00004604"/>
    </source>
</evidence>
<feature type="region of interest" description="Disordered" evidence="7">
    <location>
        <begin position="142"/>
        <end position="225"/>
    </location>
</feature>
<keyword evidence="3" id="KW-0698">rRNA processing</keyword>
<accession>L0AZP0</accession>
<dbReference type="AlphaFoldDB" id="L0AZP0"/>
<feature type="compositionally biased region" description="Acidic residues" evidence="7">
    <location>
        <begin position="279"/>
        <end position="288"/>
    </location>
</feature>
<dbReference type="Pfam" id="PF04006">
    <property type="entry name" value="Mpp10"/>
    <property type="match status" value="1"/>
</dbReference>
<dbReference type="OrthoDB" id="445326at2759"/>
<sequence>MKGKSKQLESASVANGSPQSPEITAEKLIKQPWYFWEEKDRCNVFLRHYLSNVLRHTIQLRLFRKYIQEEFNKKRSRKGASVRRAYRYSKNDANKLVESLNGFDLEQLWTILDKNTSTETSSLQKRLDHILQADLSKILKNDTDVTEDIPEEPSSSYSSESQENQDSESDSDSDVEDEEQPKETVGEDEFFNMEEMEAFADKDFESDGEGINYFDSLGEESDSSVAAADMKYTDFFKDTMEDSDGPEDEIKPLSCDSNLDLLDDDEKEMELLLQRVEDDGVTDDEDDKDEYRDDLGNDDFEEAKFGEEVYRDDLDEDMMEEVDQHSEISKIENELAAPKHWSLMGESIATKRPRNSLLDLDLELPQMSSTVYEKEKMEEQIGNGVDPEEPLPLELIIVQRIKSGIFDNVERKTAVEDQLEAIERLKKNNNVDIDFTKSSVGLGDIYAQKYKEQFLAIDKLDSHKKALTEQFAKLMYKLDSLTNSSFVPKRISESEKAAEVPTIAIETPLNVVTAIKTNDAEKSVNPAKISRNAKKRKFQNKLKGLVKSGKATVEQVNKIKTDLTQRNKRKQEDAKAKKTTGLTGREADKESKRSNRKVNITEMLSNIEKQ</sequence>
<feature type="region of interest" description="Disordered" evidence="7">
    <location>
        <begin position="274"/>
        <end position="315"/>
    </location>
</feature>
<dbReference type="InterPro" id="IPR012173">
    <property type="entry name" value="Mpp10"/>
</dbReference>
<dbReference type="EMBL" id="CP001669">
    <property type="protein sequence ID" value="AFZ80461.1"/>
    <property type="molecule type" value="Genomic_DNA"/>
</dbReference>
<dbReference type="STRING" id="1537102.L0AZP0"/>